<dbReference type="Pfam" id="PF22602">
    <property type="entry name" value="NXF_NTF2"/>
    <property type="match status" value="1"/>
</dbReference>
<proteinExistence type="inferred from homology"/>
<dbReference type="GO" id="GO:0016973">
    <property type="term" value="P:poly(A)+ mRNA export from nucleus"/>
    <property type="evidence" value="ECO:0007669"/>
    <property type="project" value="TreeGrafter"/>
</dbReference>
<accession>A0A5E4QA15</accession>
<evidence type="ECO:0000256" key="1">
    <source>
        <dbReference type="ARBA" id="ARBA00004123"/>
    </source>
</evidence>
<sequence length="545" mass="63681">MVPDNFKKFLLNRVTASKEVVDFLENARKTEDDLSKYSFHKVMIHNWSSSKELLFDSLSKYFVVSFIPINFVTKDGTSTFYTSSLNFILKVIMFEFLFLYNRSMLNIDILLCDKTSHDLFGSHELSVLDIIGRIVNSRFTSHLELDLSNFKNDPEIIKYKIEFYQLSLLSIFKILMVRLGGNTRYLNLSHNNLSIVPLTILNFFIKGDLIGIDLRNNNISSMDHLHRVSSKIVKLHLEYNPLCKNKDPIDYIKDILLKFPRLKELDGVPLDKYGAMVPFYKSYVVTPDKKTQKFVEQFVNLYFSHYDSRRTKLLNFYGENAQLTISTPTVEVDGRSLDSKLTNFSRNVLSMNKNKRSHTERLYSTNKAIVALLIKLPPTVHDTSSFTIDVVHNDGKLIILIIGGIYKELGKQNMQTYLSFRRTIFFEATDDDKFTDYFITREMFTTSCASEEMKRNTFLLPIRNQSQLTLIDPDWQEQNTICKAFSYYTQLKIDEVERRLNNHDWDIRMALKEFMNDFRKNSISTSLFDTESDYVTTDQLMDEVD</sequence>
<dbReference type="GO" id="GO:0005634">
    <property type="term" value="C:nucleus"/>
    <property type="evidence" value="ECO:0007669"/>
    <property type="project" value="UniProtKB-SubCell"/>
</dbReference>
<dbReference type="Pfam" id="PF24048">
    <property type="entry name" value="LRR_NXF1-5"/>
    <property type="match status" value="1"/>
</dbReference>
<evidence type="ECO:0000259" key="6">
    <source>
        <dbReference type="PROSITE" id="PS50177"/>
    </source>
</evidence>
<dbReference type="InterPro" id="IPR032675">
    <property type="entry name" value="LRR_dom_sf"/>
</dbReference>
<evidence type="ECO:0000256" key="3">
    <source>
        <dbReference type="ARBA" id="ARBA00022448"/>
    </source>
</evidence>
<evidence type="ECO:0000256" key="4">
    <source>
        <dbReference type="ARBA" id="ARBA00022816"/>
    </source>
</evidence>
<dbReference type="InterPro" id="IPR009060">
    <property type="entry name" value="UBA-like_sf"/>
</dbReference>
<dbReference type="AlphaFoldDB" id="A0A5E4QA15"/>
<evidence type="ECO:0000313" key="8">
    <source>
        <dbReference type="Proteomes" id="UP000324832"/>
    </source>
</evidence>
<keyword evidence="4" id="KW-0509">mRNA transport</keyword>
<gene>
    <name evidence="7" type="ORF">LSINAPIS_LOCUS6885</name>
</gene>
<dbReference type="SUPFAM" id="SSF46934">
    <property type="entry name" value="UBA-like"/>
    <property type="match status" value="1"/>
</dbReference>
<comment type="similarity">
    <text evidence="2">Belongs to the NXF family.</text>
</comment>
<reference evidence="7 8" key="1">
    <citation type="submission" date="2017-07" db="EMBL/GenBank/DDBJ databases">
        <authorList>
            <person name="Talla V."/>
            <person name="Backstrom N."/>
        </authorList>
    </citation>
    <scope>NUCLEOTIDE SEQUENCE [LARGE SCALE GENOMIC DNA]</scope>
</reference>
<dbReference type="PANTHER" id="PTHR10662:SF22">
    <property type="entry name" value="NUCLEAR RNA EXPORT FACTOR 1"/>
    <property type="match status" value="1"/>
</dbReference>
<dbReference type="InterPro" id="IPR002075">
    <property type="entry name" value="NTF2_dom"/>
</dbReference>
<dbReference type="InterPro" id="IPR018222">
    <property type="entry name" value="Nuclear_transport_factor_2_euk"/>
</dbReference>
<evidence type="ECO:0000256" key="5">
    <source>
        <dbReference type="ARBA" id="ARBA00023242"/>
    </source>
</evidence>
<keyword evidence="5" id="KW-0539">Nucleus</keyword>
<feature type="domain" description="NTF2" evidence="6">
    <location>
        <begin position="294"/>
        <end position="446"/>
    </location>
</feature>
<keyword evidence="3" id="KW-0813">Transport</keyword>
<dbReference type="PANTHER" id="PTHR10662">
    <property type="entry name" value="NUCLEAR RNA EXPORT FACTOR"/>
    <property type="match status" value="1"/>
</dbReference>
<name>A0A5E4QA15_9NEOP</name>
<dbReference type="Gene3D" id="3.10.450.50">
    <property type="match status" value="1"/>
</dbReference>
<organism evidence="7 8">
    <name type="scientific">Leptidea sinapis</name>
    <dbReference type="NCBI Taxonomy" id="189913"/>
    <lineage>
        <taxon>Eukaryota</taxon>
        <taxon>Metazoa</taxon>
        <taxon>Ecdysozoa</taxon>
        <taxon>Arthropoda</taxon>
        <taxon>Hexapoda</taxon>
        <taxon>Insecta</taxon>
        <taxon>Pterygota</taxon>
        <taxon>Neoptera</taxon>
        <taxon>Endopterygota</taxon>
        <taxon>Lepidoptera</taxon>
        <taxon>Glossata</taxon>
        <taxon>Ditrysia</taxon>
        <taxon>Papilionoidea</taxon>
        <taxon>Pieridae</taxon>
        <taxon>Dismorphiinae</taxon>
        <taxon>Leptidea</taxon>
    </lineage>
</organism>
<evidence type="ECO:0000256" key="2">
    <source>
        <dbReference type="ARBA" id="ARBA00009285"/>
    </source>
</evidence>
<dbReference type="Proteomes" id="UP000324832">
    <property type="component" value="Unassembled WGS sequence"/>
</dbReference>
<dbReference type="PROSITE" id="PS50177">
    <property type="entry name" value="NTF2_DOMAIN"/>
    <property type="match status" value="1"/>
</dbReference>
<dbReference type="Gene3D" id="3.80.10.10">
    <property type="entry name" value="Ribonuclease Inhibitor"/>
    <property type="match status" value="1"/>
</dbReference>
<dbReference type="EMBL" id="FZQP02002225">
    <property type="protein sequence ID" value="VVC95089.1"/>
    <property type="molecule type" value="Genomic_DNA"/>
</dbReference>
<dbReference type="SUPFAM" id="SSF54427">
    <property type="entry name" value="NTF2-like"/>
    <property type="match status" value="1"/>
</dbReference>
<comment type="subcellular location">
    <subcellularLocation>
        <location evidence="1">Nucleus</location>
    </subcellularLocation>
</comment>
<dbReference type="InterPro" id="IPR057125">
    <property type="entry name" value="NXF1/2/3/5-like_LRR"/>
</dbReference>
<evidence type="ECO:0000313" key="7">
    <source>
        <dbReference type="EMBL" id="VVC95089.1"/>
    </source>
</evidence>
<dbReference type="InterPro" id="IPR032710">
    <property type="entry name" value="NTF2-like_dom_sf"/>
</dbReference>
<dbReference type="GO" id="GO:0003723">
    <property type="term" value="F:RNA binding"/>
    <property type="evidence" value="ECO:0007669"/>
    <property type="project" value="TreeGrafter"/>
</dbReference>
<keyword evidence="8" id="KW-1185">Reference proteome</keyword>
<dbReference type="InterPro" id="IPR030217">
    <property type="entry name" value="NXF_fam"/>
</dbReference>
<protein>
    <recommendedName>
        <fullName evidence="6">NTF2 domain-containing protein</fullName>
    </recommendedName>
</protein>
<dbReference type="SUPFAM" id="SSF52058">
    <property type="entry name" value="L domain-like"/>
    <property type="match status" value="1"/>
</dbReference>